<sequence length="351" mass="40265">MLYYTNVNEDSRVERNLLQSTHSNTVVVVAGSGERVLALLDNESVAHVHVVDVNEAALFLLQLKLSALSVLSVDDYLRFCGHSPAKTAQRKDWFDQLKNELPPACMMYWQNNIASIEKGIVNMGHFEKFLHRVRPSINLILGKNFQNSFGSNGLRTAFPRKRWDFLLRIFSFHLVYQLWGNRDAAFVSPDAVVKQIPSALNQLVDDGALQSCFMAHLIFKGHLREMMQADFPPSLQKEVLEKIKSRIASASLTIHYHHTDVLDFIRANEAVLQGPVFYSLSDILSFENVDYLKQISEQLKAPGDTLVWRTFLRNRVEKDRIHNFLDHNDTRDHTADECTKMYQVFSSQNKI</sequence>
<evidence type="ECO:0000313" key="1">
    <source>
        <dbReference type="EMBL" id="PSL33717.1"/>
    </source>
</evidence>
<accession>A0A2P8GIE7</accession>
<dbReference type="Proteomes" id="UP000241964">
    <property type="component" value="Unassembled WGS sequence"/>
</dbReference>
<dbReference type="InterPro" id="IPR021829">
    <property type="entry name" value="DUF3419"/>
</dbReference>
<evidence type="ECO:0000313" key="2">
    <source>
        <dbReference type="Proteomes" id="UP000241964"/>
    </source>
</evidence>
<organism evidence="1 2">
    <name type="scientific">Dyadobacter jiangsuensis</name>
    <dbReference type="NCBI Taxonomy" id="1591085"/>
    <lineage>
        <taxon>Bacteria</taxon>
        <taxon>Pseudomonadati</taxon>
        <taxon>Bacteroidota</taxon>
        <taxon>Cytophagia</taxon>
        <taxon>Cytophagales</taxon>
        <taxon>Spirosomataceae</taxon>
        <taxon>Dyadobacter</taxon>
    </lineage>
</organism>
<dbReference type="OrthoDB" id="1490325at2"/>
<dbReference type="EMBL" id="PYAS01000001">
    <property type="protein sequence ID" value="PSL33717.1"/>
    <property type="molecule type" value="Genomic_DNA"/>
</dbReference>
<proteinExistence type="predicted"/>
<dbReference type="PANTHER" id="PTHR47473:SF1">
    <property type="entry name" value="METHYLTRANSFERASE DOMAIN-CONTAINING PROTEIN"/>
    <property type="match status" value="1"/>
</dbReference>
<gene>
    <name evidence="1" type="ORF">CLV60_10186</name>
</gene>
<reference evidence="1 2" key="1">
    <citation type="submission" date="2018-03" db="EMBL/GenBank/DDBJ databases">
        <title>Genomic Encyclopedia of Archaeal and Bacterial Type Strains, Phase II (KMG-II): from individual species to whole genera.</title>
        <authorList>
            <person name="Goeker M."/>
        </authorList>
    </citation>
    <scope>NUCLEOTIDE SEQUENCE [LARGE SCALE GENOMIC DNA]</scope>
    <source>
        <strain evidence="1 2">DSM 29057</strain>
    </source>
</reference>
<keyword evidence="1" id="KW-0808">Transferase</keyword>
<comment type="caution">
    <text evidence="1">The sequence shown here is derived from an EMBL/GenBank/DDBJ whole genome shotgun (WGS) entry which is preliminary data.</text>
</comment>
<keyword evidence="2" id="KW-1185">Reference proteome</keyword>
<dbReference type="PANTHER" id="PTHR47473">
    <property type="entry name" value="BTA1P"/>
    <property type="match status" value="1"/>
</dbReference>
<dbReference type="AlphaFoldDB" id="A0A2P8GIE7"/>
<dbReference type="RefSeq" id="WP_106593417.1">
    <property type="nucleotide sequence ID" value="NZ_PYAS01000001.1"/>
</dbReference>
<protein>
    <submittedName>
        <fullName evidence="1">S-adenosylmethionine:diacylglycerol 3-amino-3-carboxypropyl transferase</fullName>
    </submittedName>
</protein>
<dbReference type="GO" id="GO:0016740">
    <property type="term" value="F:transferase activity"/>
    <property type="evidence" value="ECO:0007669"/>
    <property type="project" value="UniProtKB-KW"/>
</dbReference>
<name>A0A2P8GIE7_9BACT</name>
<dbReference type="Pfam" id="PF11899">
    <property type="entry name" value="DUF3419"/>
    <property type="match status" value="1"/>
</dbReference>